<keyword evidence="1 5" id="KW-0963">Cytoplasm</keyword>
<evidence type="ECO:0000313" key="8">
    <source>
        <dbReference type="EMBL" id="AWW49329.1"/>
    </source>
</evidence>
<evidence type="ECO:0000256" key="3">
    <source>
        <dbReference type="ARBA" id="ARBA00022552"/>
    </source>
</evidence>
<dbReference type="GO" id="GO:0043022">
    <property type="term" value="F:ribosome binding"/>
    <property type="evidence" value="ECO:0007669"/>
    <property type="project" value="InterPro"/>
</dbReference>
<dbReference type="HAMAP" id="MF_00014">
    <property type="entry name" value="Ribosome_mat_RimM"/>
    <property type="match status" value="1"/>
</dbReference>
<dbReference type="Gene3D" id="2.30.30.240">
    <property type="entry name" value="PRC-barrel domain"/>
    <property type="match status" value="1"/>
</dbReference>
<evidence type="ECO:0000256" key="1">
    <source>
        <dbReference type="ARBA" id="ARBA00022490"/>
    </source>
</evidence>
<dbReference type="SUPFAM" id="SSF50346">
    <property type="entry name" value="PRC-barrel domain"/>
    <property type="match status" value="1"/>
</dbReference>
<evidence type="ECO:0000256" key="5">
    <source>
        <dbReference type="HAMAP-Rule" id="MF_00014"/>
    </source>
</evidence>
<evidence type="ECO:0000313" key="9">
    <source>
        <dbReference type="Proteomes" id="UP000248592"/>
    </source>
</evidence>
<dbReference type="PANTHER" id="PTHR33692:SF1">
    <property type="entry name" value="RIBOSOME MATURATION FACTOR RIMM"/>
    <property type="match status" value="1"/>
</dbReference>
<keyword evidence="2 5" id="KW-0690">Ribosome biogenesis</keyword>
<comment type="subunit">
    <text evidence="5">Binds ribosomal protein uS19.</text>
</comment>
<dbReference type="Proteomes" id="UP000248592">
    <property type="component" value="Chromosome"/>
</dbReference>
<reference evidence="9" key="1">
    <citation type="submission" date="2018-06" db="EMBL/GenBank/DDBJ databases">
        <title>Description of a new Polynucleobacter species.</title>
        <authorList>
            <person name="Hahn M.W."/>
        </authorList>
    </citation>
    <scope>NUCLEOTIDE SEQUENCE [LARGE SCALE GENOMIC DNA]</scope>
    <source>
        <strain evidence="9">MG-25-Pas1-D2</strain>
    </source>
</reference>
<dbReference type="Gene3D" id="2.40.30.60">
    <property type="entry name" value="RimM"/>
    <property type="match status" value="1"/>
</dbReference>
<feature type="domain" description="Ribosome maturation factor RimM PRC barrel" evidence="7">
    <location>
        <begin position="115"/>
        <end position="185"/>
    </location>
</feature>
<evidence type="ECO:0000256" key="4">
    <source>
        <dbReference type="ARBA" id="ARBA00023186"/>
    </source>
</evidence>
<dbReference type="PANTHER" id="PTHR33692">
    <property type="entry name" value="RIBOSOME MATURATION FACTOR RIMM"/>
    <property type="match status" value="1"/>
</dbReference>
<dbReference type="InterPro" id="IPR002676">
    <property type="entry name" value="RimM_N"/>
</dbReference>
<dbReference type="SUPFAM" id="SSF50447">
    <property type="entry name" value="Translation proteins"/>
    <property type="match status" value="1"/>
</dbReference>
<dbReference type="GO" id="GO:0005737">
    <property type="term" value="C:cytoplasm"/>
    <property type="evidence" value="ECO:0007669"/>
    <property type="project" value="UniProtKB-SubCell"/>
</dbReference>
<gene>
    <name evidence="5" type="primary">rimM</name>
    <name evidence="8" type="ORF">Pas1_02425</name>
</gene>
<keyword evidence="3 5" id="KW-0698">rRNA processing</keyword>
<dbReference type="InterPro" id="IPR011961">
    <property type="entry name" value="RimM"/>
</dbReference>
<evidence type="ECO:0000256" key="2">
    <source>
        <dbReference type="ARBA" id="ARBA00022517"/>
    </source>
</evidence>
<dbReference type="AlphaFoldDB" id="A0A2Z4JRP8"/>
<dbReference type="GO" id="GO:0005840">
    <property type="term" value="C:ribosome"/>
    <property type="evidence" value="ECO:0007669"/>
    <property type="project" value="InterPro"/>
</dbReference>
<proteinExistence type="inferred from homology"/>
<dbReference type="Pfam" id="PF01782">
    <property type="entry name" value="RimM"/>
    <property type="match status" value="1"/>
</dbReference>
<dbReference type="EMBL" id="CP030085">
    <property type="protein sequence ID" value="AWW49329.1"/>
    <property type="molecule type" value="Genomic_DNA"/>
</dbReference>
<protein>
    <recommendedName>
        <fullName evidence="5">Ribosome maturation factor RimM</fullName>
    </recommendedName>
</protein>
<comment type="similarity">
    <text evidence="5">Belongs to the RimM family.</text>
</comment>
<dbReference type="InterPro" id="IPR009000">
    <property type="entry name" value="Transl_B-barrel_sf"/>
</dbReference>
<feature type="domain" description="RimM N-terminal" evidence="6">
    <location>
        <begin position="12"/>
        <end position="103"/>
    </location>
</feature>
<dbReference type="InterPro" id="IPR036976">
    <property type="entry name" value="RimM_N_sf"/>
</dbReference>
<accession>A0A2Z4JRP8</accession>
<dbReference type="Pfam" id="PF24986">
    <property type="entry name" value="PRC_RimM"/>
    <property type="match status" value="1"/>
</dbReference>
<comment type="function">
    <text evidence="5">An accessory protein needed during the final step in the assembly of 30S ribosomal subunit, possibly for assembly of the head region. Essential for efficient processing of 16S rRNA. May be needed both before and after RbfA during the maturation of 16S rRNA. It has affinity for free ribosomal 30S subunits but not for 70S ribosomes.</text>
</comment>
<dbReference type="NCBIfam" id="TIGR02273">
    <property type="entry name" value="16S_RimM"/>
    <property type="match status" value="1"/>
</dbReference>
<organism evidence="8 9">
    <name type="scientific">Polynucleobacter paneuropaeus</name>
    <dbReference type="NCBI Taxonomy" id="2527775"/>
    <lineage>
        <taxon>Bacteria</taxon>
        <taxon>Pseudomonadati</taxon>
        <taxon>Pseudomonadota</taxon>
        <taxon>Betaproteobacteria</taxon>
        <taxon>Burkholderiales</taxon>
        <taxon>Burkholderiaceae</taxon>
        <taxon>Polynucleobacter</taxon>
    </lineage>
</organism>
<sequence>MSTPSLEDLIELGSIQDAQGLRGQLKVRPYSSDPVALLSSKTVWLSLLPRMAAAQTSVKPSLELYQLKQAKMHSGTVVITLDGVTDRDQALALKGARILVARDTFPKAEADSYYWVDLIGCDAVNLQGDNLGQVLDVTENGAHGVITLGNLAEGTTKQLIPFVKDVVQSVDLSKKLITLDWQADW</sequence>
<evidence type="ECO:0000259" key="7">
    <source>
        <dbReference type="Pfam" id="PF24986"/>
    </source>
</evidence>
<dbReference type="RefSeq" id="WP_112294405.1">
    <property type="nucleotide sequence ID" value="NZ_CBCSBS010000001.1"/>
</dbReference>
<dbReference type="GO" id="GO:0006364">
    <property type="term" value="P:rRNA processing"/>
    <property type="evidence" value="ECO:0007669"/>
    <property type="project" value="UniProtKB-UniRule"/>
</dbReference>
<comment type="domain">
    <text evidence="5">The PRC barrel domain binds ribosomal protein uS19.</text>
</comment>
<dbReference type="GO" id="GO:0042274">
    <property type="term" value="P:ribosomal small subunit biogenesis"/>
    <property type="evidence" value="ECO:0007669"/>
    <property type="project" value="UniProtKB-UniRule"/>
</dbReference>
<dbReference type="InterPro" id="IPR056792">
    <property type="entry name" value="PRC_RimM"/>
</dbReference>
<evidence type="ECO:0000259" key="6">
    <source>
        <dbReference type="Pfam" id="PF01782"/>
    </source>
</evidence>
<dbReference type="InterPro" id="IPR011033">
    <property type="entry name" value="PRC_barrel-like_sf"/>
</dbReference>
<name>A0A2Z4JRP8_9BURK</name>
<keyword evidence="4 5" id="KW-0143">Chaperone</keyword>
<comment type="subcellular location">
    <subcellularLocation>
        <location evidence="5">Cytoplasm</location>
    </subcellularLocation>
</comment>